<evidence type="ECO:0000256" key="3">
    <source>
        <dbReference type="ARBA" id="ARBA00010304"/>
    </source>
</evidence>
<evidence type="ECO:0000256" key="14">
    <source>
        <dbReference type="ARBA" id="ARBA00039759"/>
    </source>
</evidence>
<gene>
    <name evidence="21" type="ORF">V1477_020389</name>
</gene>
<dbReference type="Pfam" id="PF07522">
    <property type="entry name" value="DRMBL"/>
    <property type="match status" value="1"/>
</dbReference>
<dbReference type="FunFam" id="3.30.70.60:FF:000001">
    <property type="entry name" value="Elongation factor 1-beta 1 like"/>
    <property type="match status" value="1"/>
</dbReference>
<feature type="compositionally biased region" description="Polar residues" evidence="18">
    <location>
        <begin position="618"/>
        <end position="628"/>
    </location>
</feature>
<evidence type="ECO:0000256" key="17">
    <source>
        <dbReference type="SAM" id="Coils"/>
    </source>
</evidence>
<feature type="compositionally biased region" description="Basic and acidic residues" evidence="18">
    <location>
        <begin position="608"/>
        <end position="617"/>
    </location>
</feature>
<dbReference type="SUPFAM" id="SSF56281">
    <property type="entry name" value="Metallo-hydrolase/oxidoreductase"/>
    <property type="match status" value="1"/>
</dbReference>
<dbReference type="GO" id="GO:0004527">
    <property type="term" value="F:exonuclease activity"/>
    <property type="evidence" value="ECO:0007669"/>
    <property type="project" value="UniProtKB-KW"/>
</dbReference>
<keyword evidence="5" id="KW-0255">Endonuclease</keyword>
<dbReference type="Gene3D" id="3.40.50.12650">
    <property type="match status" value="1"/>
</dbReference>
<dbReference type="Gene3D" id="3.30.70.60">
    <property type="match status" value="1"/>
</dbReference>
<keyword evidence="22" id="KW-1185">Reference proteome</keyword>
<dbReference type="InterPro" id="IPR001326">
    <property type="entry name" value="Transl_elong_EF1B_B/D_CS"/>
</dbReference>
<evidence type="ECO:0000256" key="2">
    <source>
        <dbReference type="ARBA" id="ARBA00007411"/>
    </source>
</evidence>
<dbReference type="InterPro" id="IPR036866">
    <property type="entry name" value="RibonucZ/Hydroxyglut_hydro"/>
</dbReference>
<feature type="coiled-coil region" evidence="17">
    <location>
        <begin position="676"/>
        <end position="710"/>
    </location>
</feature>
<keyword evidence="12" id="KW-0234">DNA repair</keyword>
<dbReference type="PROSITE" id="PS00824">
    <property type="entry name" value="EF1BD_1"/>
    <property type="match status" value="1"/>
</dbReference>
<evidence type="ECO:0000256" key="10">
    <source>
        <dbReference type="ARBA" id="ARBA00022917"/>
    </source>
</evidence>
<comment type="similarity">
    <text evidence="2 16">Belongs to the EF-1-beta/EF-1-delta family.</text>
</comment>
<accession>A0ABD2ALT7</accession>
<dbReference type="GO" id="GO:0004519">
    <property type="term" value="F:endonuclease activity"/>
    <property type="evidence" value="ECO:0007669"/>
    <property type="project" value="UniProtKB-KW"/>
</dbReference>
<name>A0ABD2ALT7_VESMC</name>
<keyword evidence="13" id="KW-0539">Nucleus</keyword>
<feature type="domain" description="Elongation factor 1 beta central acidic region eukaryote" evidence="20">
    <location>
        <begin position="741"/>
        <end position="767"/>
    </location>
</feature>
<dbReference type="GO" id="GO:0003746">
    <property type="term" value="F:translation elongation factor activity"/>
    <property type="evidence" value="ECO:0007669"/>
    <property type="project" value="UniProtKB-KW"/>
</dbReference>
<evidence type="ECO:0000259" key="19">
    <source>
        <dbReference type="SMART" id="SM00888"/>
    </source>
</evidence>
<keyword evidence="4" id="KW-0540">Nuclease</keyword>
<dbReference type="InterPro" id="IPR011084">
    <property type="entry name" value="DRMBL"/>
</dbReference>
<evidence type="ECO:0000313" key="21">
    <source>
        <dbReference type="EMBL" id="KAL2721569.1"/>
    </source>
</evidence>
<feature type="compositionally biased region" description="Basic and acidic residues" evidence="18">
    <location>
        <begin position="590"/>
        <end position="601"/>
    </location>
</feature>
<evidence type="ECO:0000256" key="6">
    <source>
        <dbReference type="ARBA" id="ARBA00022763"/>
    </source>
</evidence>
<keyword evidence="10 16" id="KW-0648">Protein biosynthesis</keyword>
<evidence type="ECO:0000256" key="13">
    <source>
        <dbReference type="ARBA" id="ARBA00023242"/>
    </source>
</evidence>
<evidence type="ECO:0000256" key="15">
    <source>
        <dbReference type="ARBA" id="ARBA00042677"/>
    </source>
</evidence>
<dbReference type="InterPro" id="IPR018940">
    <property type="entry name" value="EF-1_beta_acid_region_euk"/>
</dbReference>
<dbReference type="EMBL" id="JAYRBN010000116">
    <property type="protein sequence ID" value="KAL2721569.1"/>
    <property type="molecule type" value="Genomic_DNA"/>
</dbReference>
<feature type="region of interest" description="Disordered" evidence="18">
    <location>
        <begin position="590"/>
        <end position="628"/>
    </location>
</feature>
<evidence type="ECO:0000256" key="5">
    <source>
        <dbReference type="ARBA" id="ARBA00022759"/>
    </source>
</evidence>
<dbReference type="Pfam" id="PF10587">
    <property type="entry name" value="EF-1_beta_acid"/>
    <property type="match status" value="1"/>
</dbReference>
<evidence type="ECO:0000256" key="8">
    <source>
        <dbReference type="ARBA" id="ARBA00022801"/>
    </source>
</evidence>
<evidence type="ECO:0000256" key="18">
    <source>
        <dbReference type="SAM" id="MobiDB-lite"/>
    </source>
</evidence>
<dbReference type="GO" id="GO:0005634">
    <property type="term" value="C:nucleus"/>
    <property type="evidence" value="ECO:0007669"/>
    <property type="project" value="UniProtKB-SubCell"/>
</dbReference>
<keyword evidence="8" id="KW-0378">Hydrolase</keyword>
<evidence type="ECO:0000259" key="20">
    <source>
        <dbReference type="SMART" id="SM01182"/>
    </source>
</evidence>
<protein>
    <recommendedName>
        <fullName evidence="14">Protein artemis</fullName>
    </recommendedName>
    <alternativeName>
        <fullName evidence="15">DNA cross-link repair 1C protein</fullName>
    </alternativeName>
</protein>
<evidence type="ECO:0000256" key="16">
    <source>
        <dbReference type="RuleBase" id="RU003791"/>
    </source>
</evidence>
<evidence type="ECO:0000313" key="22">
    <source>
        <dbReference type="Proteomes" id="UP001607303"/>
    </source>
</evidence>
<dbReference type="SMART" id="SM00888">
    <property type="entry name" value="EF1_GNE"/>
    <property type="match status" value="1"/>
</dbReference>
<dbReference type="CDD" id="cd00292">
    <property type="entry name" value="EF1B"/>
    <property type="match status" value="1"/>
</dbReference>
<sequence>MSTFLGLIEELPAISVDSFSGKNLDSSVFFLSHCHVDHMNGLNYSFFEYLEKCNKYLYCSPISKLILQNTFSLNENCKIKEIYIDTPVVIEYDDKQGNNHIVVVISISAGHCPGSLMFLFQKQDKLVLYTGDFRINPNDFSKLRSLHVKQGYRLLPKKLDKIYLDTTFLNPEFSYLPSRKESIMKIHEAIKEWLDQDPRNVVMLECSACYGSEFLFMELSKSLNMKIHVRDHVYDTYCCITELAPHITNDFNSTPIHACTKKSDRSLKCRYDVSKENILIIVPSVLKWQGKDISKIAEWDEHRERTYNVCYSLHSSFNELKAFVKYFDPVEIFPCVCPKDQEKQIYDILNEIMNKSTDQILKTNKPLYQLRLSCYKTTKINTNENIYFSDDDSSSNITAINMATATALTHEKVWFEKPSYDKAERLYFERMAKVSIGIFTLKYFLKEYNTEKTEQWYSNSRLYLVFAQSETCFKVMSNKVIRSYTINTDNSVINKHEDLININASTKSKSGKSEKCKDNKSLLSDNNVSTDILKQYKCQVKNSKNLKKEDECNILKMDNLDITEKCNVIHTQKEDIKICNDTVTKCTSKEVKEKKNKADTRHRNRGKGKNDIKEQKEQLPNQGNQQSTCPILPAGGSLANEVAKARQHIKQSLQCMDDIAALAGVSHSNQDVGSRIATLEKDNQDLRNVVQELRYIIEKLEKRVKVLEEEKTYPVLQICPAKPDTGLEKASDKEDDEDIDLFGSDSEANAEAARIREERLAAYAAKKAKKPALIAKSNIILDVKPWDDETDMNIMEAEVRKIETDGLLWGAAKLVPLAFGIHKLQISCVVEDDKVSVDWLTEQIQEIEDYVQSVDIAAFNKI</sequence>
<keyword evidence="7 16" id="KW-0251">Elongation factor</keyword>
<dbReference type="Gene3D" id="3.60.15.10">
    <property type="entry name" value="Ribonuclease Z/Hydroxyacylglutathione hydrolase-like"/>
    <property type="match status" value="1"/>
</dbReference>
<feature type="domain" description="Translation elongation factor EF1B beta/delta subunit guanine nucleotide exchange" evidence="19">
    <location>
        <begin position="776"/>
        <end position="862"/>
    </location>
</feature>
<evidence type="ECO:0000256" key="7">
    <source>
        <dbReference type="ARBA" id="ARBA00022768"/>
    </source>
</evidence>
<evidence type="ECO:0000256" key="1">
    <source>
        <dbReference type="ARBA" id="ARBA00004123"/>
    </source>
</evidence>
<dbReference type="PROSITE" id="PS00825">
    <property type="entry name" value="EF1BD_2"/>
    <property type="match status" value="1"/>
</dbReference>
<evidence type="ECO:0000256" key="9">
    <source>
        <dbReference type="ARBA" id="ARBA00022839"/>
    </source>
</evidence>
<keyword evidence="17" id="KW-0175">Coiled coil</keyword>
<evidence type="ECO:0000256" key="11">
    <source>
        <dbReference type="ARBA" id="ARBA00023172"/>
    </source>
</evidence>
<organism evidence="21 22">
    <name type="scientific">Vespula maculifrons</name>
    <name type="common">Eastern yellow jacket</name>
    <name type="synonym">Wasp</name>
    <dbReference type="NCBI Taxonomy" id="7453"/>
    <lineage>
        <taxon>Eukaryota</taxon>
        <taxon>Metazoa</taxon>
        <taxon>Ecdysozoa</taxon>
        <taxon>Arthropoda</taxon>
        <taxon>Hexapoda</taxon>
        <taxon>Insecta</taxon>
        <taxon>Pterygota</taxon>
        <taxon>Neoptera</taxon>
        <taxon>Endopterygota</taxon>
        <taxon>Hymenoptera</taxon>
        <taxon>Apocrita</taxon>
        <taxon>Aculeata</taxon>
        <taxon>Vespoidea</taxon>
        <taxon>Vespidae</taxon>
        <taxon>Vespinae</taxon>
        <taxon>Vespula</taxon>
    </lineage>
</organism>
<keyword evidence="9" id="KW-0269">Exonuclease</keyword>
<reference evidence="21 22" key="1">
    <citation type="journal article" date="2024" name="Ann. Entomol. Soc. Am.">
        <title>Genomic analyses of the southern and eastern yellowjacket wasps (Hymenoptera: Vespidae) reveal evolutionary signatures of social life.</title>
        <authorList>
            <person name="Catto M.A."/>
            <person name="Caine P.B."/>
            <person name="Orr S.E."/>
            <person name="Hunt B.G."/>
            <person name="Goodisman M.A.D."/>
        </authorList>
    </citation>
    <scope>NUCLEOTIDE SEQUENCE [LARGE SCALE GENOMIC DNA]</scope>
    <source>
        <strain evidence="21">232</strain>
        <tissue evidence="21">Head and thorax</tissue>
    </source>
</reference>
<dbReference type="InterPro" id="IPR036219">
    <property type="entry name" value="eEF-1beta-like_sf"/>
</dbReference>
<dbReference type="GO" id="GO:0006310">
    <property type="term" value="P:DNA recombination"/>
    <property type="evidence" value="ECO:0007669"/>
    <property type="project" value="UniProtKB-KW"/>
</dbReference>
<keyword evidence="11" id="KW-0233">DNA recombination</keyword>
<evidence type="ECO:0000256" key="4">
    <source>
        <dbReference type="ARBA" id="ARBA00022722"/>
    </source>
</evidence>
<dbReference type="Proteomes" id="UP001607303">
    <property type="component" value="Unassembled WGS sequence"/>
</dbReference>
<dbReference type="SUPFAM" id="SSF54984">
    <property type="entry name" value="eEF-1beta-like"/>
    <property type="match status" value="1"/>
</dbReference>
<dbReference type="Pfam" id="PF00736">
    <property type="entry name" value="EF1_GNE"/>
    <property type="match status" value="1"/>
</dbReference>
<keyword evidence="6" id="KW-0227">DNA damage</keyword>
<comment type="similarity">
    <text evidence="3">Belongs to the DNA repair metallo-beta-lactamase (DRMBL) family.</text>
</comment>
<dbReference type="PANTHER" id="PTHR23240:SF8">
    <property type="entry name" value="PROTEIN ARTEMIS"/>
    <property type="match status" value="1"/>
</dbReference>
<dbReference type="SMART" id="SM01182">
    <property type="entry name" value="EF-1_beta_acid"/>
    <property type="match status" value="1"/>
</dbReference>
<dbReference type="AlphaFoldDB" id="A0ABD2ALT7"/>
<dbReference type="GO" id="GO:0006281">
    <property type="term" value="P:DNA repair"/>
    <property type="evidence" value="ECO:0007669"/>
    <property type="project" value="UniProtKB-KW"/>
</dbReference>
<comment type="subcellular location">
    <subcellularLocation>
        <location evidence="1">Nucleus</location>
    </subcellularLocation>
</comment>
<dbReference type="InterPro" id="IPR014717">
    <property type="entry name" value="Transl_elong_EF1B/ribsomal_bS6"/>
</dbReference>
<proteinExistence type="inferred from homology"/>
<dbReference type="InterPro" id="IPR014038">
    <property type="entry name" value="EF1B_bsu/dsu_GNE"/>
</dbReference>
<evidence type="ECO:0000256" key="12">
    <source>
        <dbReference type="ARBA" id="ARBA00023204"/>
    </source>
</evidence>
<comment type="caution">
    <text evidence="21">The sequence shown here is derived from an EMBL/GenBank/DDBJ whole genome shotgun (WGS) entry which is preliminary data.</text>
</comment>
<dbReference type="PANTHER" id="PTHR23240">
    <property type="entry name" value="DNA CROSS-LINK REPAIR PROTEIN PSO2/SNM1-RELATED"/>
    <property type="match status" value="1"/>
</dbReference>